<reference evidence="9" key="1">
    <citation type="submission" date="2020-11" db="EMBL/GenBank/DDBJ databases">
        <authorList>
            <person name="Tran Van P."/>
        </authorList>
    </citation>
    <scope>NUCLEOTIDE SEQUENCE</scope>
</reference>
<dbReference type="SUPFAM" id="SSF81321">
    <property type="entry name" value="Family A G protein-coupled receptor-like"/>
    <property type="match status" value="1"/>
</dbReference>
<dbReference type="PROSITE" id="PS50262">
    <property type="entry name" value="G_PROTEIN_RECEP_F1_2"/>
    <property type="match status" value="1"/>
</dbReference>
<dbReference type="InterPro" id="IPR017452">
    <property type="entry name" value="GPCR_Rhodpsn_7TM"/>
</dbReference>
<evidence type="ECO:0000256" key="7">
    <source>
        <dbReference type="SAM" id="Phobius"/>
    </source>
</evidence>
<dbReference type="EMBL" id="CAJPEX010000762">
    <property type="protein sequence ID" value="CAG0917131.1"/>
    <property type="molecule type" value="Genomic_DNA"/>
</dbReference>
<keyword evidence="10" id="KW-1185">Reference proteome</keyword>
<dbReference type="PRINTS" id="PR00237">
    <property type="entry name" value="GPCRRHODOPSN"/>
</dbReference>
<proteinExistence type="inferred from homology"/>
<keyword evidence="4 7" id="KW-1133">Transmembrane helix</keyword>
<dbReference type="CDD" id="cd14978">
    <property type="entry name" value="7tmA_FMRFamide_R-like"/>
    <property type="match status" value="1"/>
</dbReference>
<feature type="compositionally biased region" description="Polar residues" evidence="6">
    <location>
        <begin position="371"/>
        <end position="390"/>
    </location>
</feature>
<feature type="transmembrane region" description="Helical" evidence="7">
    <location>
        <begin position="214"/>
        <end position="237"/>
    </location>
</feature>
<feature type="transmembrane region" description="Helical" evidence="7">
    <location>
        <begin position="134"/>
        <end position="157"/>
    </location>
</feature>
<organism evidence="9">
    <name type="scientific">Notodromas monacha</name>
    <dbReference type="NCBI Taxonomy" id="399045"/>
    <lineage>
        <taxon>Eukaryota</taxon>
        <taxon>Metazoa</taxon>
        <taxon>Ecdysozoa</taxon>
        <taxon>Arthropoda</taxon>
        <taxon>Crustacea</taxon>
        <taxon>Oligostraca</taxon>
        <taxon>Ostracoda</taxon>
        <taxon>Podocopa</taxon>
        <taxon>Podocopida</taxon>
        <taxon>Cypridocopina</taxon>
        <taxon>Cypridoidea</taxon>
        <taxon>Cyprididae</taxon>
        <taxon>Notodromas</taxon>
    </lineage>
</organism>
<dbReference type="AlphaFoldDB" id="A0A7R9GDN1"/>
<dbReference type="PANTHER" id="PTHR46641">
    <property type="entry name" value="FMRFAMIDE RECEPTOR-RELATED"/>
    <property type="match status" value="1"/>
</dbReference>
<protein>
    <recommendedName>
        <fullName evidence="8">G-protein coupled receptors family 1 profile domain-containing protein</fullName>
    </recommendedName>
</protein>
<dbReference type="GO" id="GO:0016020">
    <property type="term" value="C:membrane"/>
    <property type="evidence" value="ECO:0007669"/>
    <property type="project" value="UniProtKB-SubCell"/>
</dbReference>
<feature type="compositionally biased region" description="Low complexity" evidence="6">
    <location>
        <begin position="322"/>
        <end position="346"/>
    </location>
</feature>
<feature type="transmembrane region" description="Helical" evidence="7">
    <location>
        <begin position="36"/>
        <end position="57"/>
    </location>
</feature>
<evidence type="ECO:0000256" key="2">
    <source>
        <dbReference type="ARBA" id="ARBA00010663"/>
    </source>
</evidence>
<feature type="transmembrane region" description="Helical" evidence="7">
    <location>
        <begin position="177"/>
        <end position="202"/>
    </location>
</feature>
<dbReference type="InterPro" id="IPR052954">
    <property type="entry name" value="GPCR-Ligand_Int"/>
</dbReference>
<feature type="transmembrane region" description="Helical" evidence="7">
    <location>
        <begin position="78"/>
        <end position="95"/>
    </location>
</feature>
<dbReference type="InterPro" id="IPR000276">
    <property type="entry name" value="GPCR_Rhodpsn"/>
</dbReference>
<dbReference type="EMBL" id="OA882799">
    <property type="protein sequence ID" value="CAD7276979.1"/>
    <property type="molecule type" value="Genomic_DNA"/>
</dbReference>
<evidence type="ECO:0000256" key="6">
    <source>
        <dbReference type="SAM" id="MobiDB-lite"/>
    </source>
</evidence>
<name>A0A7R9GDN1_9CRUS</name>
<dbReference type="Gene3D" id="1.20.1070.10">
    <property type="entry name" value="Rhodopsin 7-helix transmembrane proteins"/>
    <property type="match status" value="1"/>
</dbReference>
<feature type="compositionally biased region" description="Polar residues" evidence="6">
    <location>
        <begin position="433"/>
        <end position="443"/>
    </location>
</feature>
<feature type="compositionally biased region" description="Polar residues" evidence="6">
    <location>
        <begin position="292"/>
        <end position="305"/>
    </location>
</feature>
<keyword evidence="5 7" id="KW-0472">Membrane</keyword>
<feature type="region of interest" description="Disordered" evidence="6">
    <location>
        <begin position="370"/>
        <end position="396"/>
    </location>
</feature>
<evidence type="ECO:0000256" key="1">
    <source>
        <dbReference type="ARBA" id="ARBA00004370"/>
    </source>
</evidence>
<evidence type="ECO:0000256" key="3">
    <source>
        <dbReference type="ARBA" id="ARBA00022692"/>
    </source>
</evidence>
<feature type="domain" description="G-protein coupled receptors family 1 profile" evidence="8">
    <location>
        <begin position="1"/>
        <end position="234"/>
    </location>
</feature>
<dbReference type="PANTHER" id="PTHR46641:SF2">
    <property type="entry name" value="FMRFAMIDE RECEPTOR"/>
    <property type="match status" value="1"/>
</dbReference>
<sequence length="443" mass="49882">MWVTTAEYVCPDDRVEYRMAAYMQWYHNVHTTATPWLFPIALIGQTSSVYVTLAVTFERYIAVCLPLRARSLCTYGRARLYILTIVLFSILYNVPRFFEVTTAEYVCPDDRVEYRMAASELRQNVIYIQVYITWMYLVVMFILPFSVLAVFNFFIYVQVRKVNRERQQLSTIQKREISLAVMILIVVAVFFVCNTMALIINILEINEAPSMIDILTPISNLLITINSSANFVVYCIFGKKFQRLLLNMFCAKILSRFSSQDNNYLYEESHYHPANTTGFGQNPGSGIPLGRSASSGQRPSATTYVTYHRGSRASPPQRTVFAAARSGASSGSRHSMNNGNGSTSNTARTSLDSSAIIKSSVRRESEDCSELGSSFGQHLNVPQQQQQGLTNRFRDRKSRSITSCTSADENVDNSLLCPNPLDSSSSDILLLQRSPSSHNNADD</sequence>
<evidence type="ECO:0000259" key="8">
    <source>
        <dbReference type="PROSITE" id="PS50262"/>
    </source>
</evidence>
<gene>
    <name evidence="9" type="ORF">NMOB1V02_LOCUS4722</name>
</gene>
<evidence type="ECO:0000256" key="4">
    <source>
        <dbReference type="ARBA" id="ARBA00022989"/>
    </source>
</evidence>
<evidence type="ECO:0000313" key="9">
    <source>
        <dbReference type="EMBL" id="CAD7276979.1"/>
    </source>
</evidence>
<evidence type="ECO:0000313" key="10">
    <source>
        <dbReference type="Proteomes" id="UP000678499"/>
    </source>
</evidence>
<dbReference type="Pfam" id="PF00001">
    <property type="entry name" value="7tm_1"/>
    <property type="match status" value="1"/>
</dbReference>
<feature type="region of interest" description="Disordered" evidence="6">
    <location>
        <begin position="424"/>
        <end position="443"/>
    </location>
</feature>
<comment type="subcellular location">
    <subcellularLocation>
        <location evidence="1">Membrane</location>
    </subcellularLocation>
</comment>
<feature type="region of interest" description="Disordered" evidence="6">
    <location>
        <begin position="276"/>
        <end position="354"/>
    </location>
</feature>
<comment type="similarity">
    <text evidence="2">Belongs to the G-protein coupled receptor 1 family.</text>
</comment>
<dbReference type="OrthoDB" id="10011262at2759"/>
<evidence type="ECO:0000256" key="5">
    <source>
        <dbReference type="ARBA" id="ARBA00023136"/>
    </source>
</evidence>
<dbReference type="Proteomes" id="UP000678499">
    <property type="component" value="Unassembled WGS sequence"/>
</dbReference>
<dbReference type="GO" id="GO:0004930">
    <property type="term" value="F:G protein-coupled receptor activity"/>
    <property type="evidence" value="ECO:0007669"/>
    <property type="project" value="InterPro"/>
</dbReference>
<keyword evidence="3 7" id="KW-0812">Transmembrane</keyword>
<accession>A0A7R9GDN1</accession>